<dbReference type="PANTHER" id="PTHR19422">
    <property type="entry name" value="GAG RETROVIRAL POLYPROTEIN"/>
    <property type="match status" value="1"/>
</dbReference>
<dbReference type="GO" id="GO:0004190">
    <property type="term" value="F:aspartic-type endopeptidase activity"/>
    <property type="evidence" value="ECO:0007669"/>
    <property type="project" value="UniProtKB-KW"/>
</dbReference>
<comment type="caution">
    <text evidence="5">The sequence shown here is derived from an EMBL/GenBank/DDBJ whole genome shotgun (WGS) entry which is preliminary data.</text>
</comment>
<sequence length="159" mass="16559">GSLGVDVETPIDIALSDTKVQKVPTNAKGLLIHQTSLTGGLLVERSSAGIKGIIVIPGVIDADYTGVIYTMVYTLNPLIFIPAGSKVAQIVTLGNQLPEVPNPPMNLQGDKGFGSMGPAVCFTTTMSQRPMMKIQLSQGNCTVSITAMLDTGADVTIVS</sequence>
<keyword evidence="6" id="KW-1185">Reference proteome</keyword>
<dbReference type="Gene3D" id="2.40.70.10">
    <property type="entry name" value="Acid Proteases"/>
    <property type="match status" value="1"/>
</dbReference>
<dbReference type="Pfam" id="PF00692">
    <property type="entry name" value="dUTPase"/>
    <property type="match status" value="1"/>
</dbReference>
<evidence type="ECO:0000256" key="2">
    <source>
        <dbReference type="ARBA" id="ARBA00022750"/>
    </source>
</evidence>
<organism evidence="5 6">
    <name type="scientific">Caloenas nicobarica</name>
    <name type="common">Nicobar pigeon</name>
    <dbReference type="NCBI Taxonomy" id="187106"/>
    <lineage>
        <taxon>Eukaryota</taxon>
        <taxon>Metazoa</taxon>
        <taxon>Chordata</taxon>
        <taxon>Craniata</taxon>
        <taxon>Vertebrata</taxon>
        <taxon>Euteleostomi</taxon>
        <taxon>Archelosauria</taxon>
        <taxon>Archosauria</taxon>
        <taxon>Dinosauria</taxon>
        <taxon>Saurischia</taxon>
        <taxon>Theropoda</taxon>
        <taxon>Coelurosauria</taxon>
        <taxon>Aves</taxon>
        <taxon>Neognathae</taxon>
        <taxon>Neoaves</taxon>
        <taxon>Columbimorphae</taxon>
        <taxon>Columbiformes</taxon>
        <taxon>Columbidae</taxon>
        <taxon>Caloenas</taxon>
    </lineage>
</organism>
<dbReference type="Gene3D" id="2.70.40.10">
    <property type="match status" value="1"/>
</dbReference>
<protein>
    <submittedName>
        <fullName evidence="5">POK9 protein</fullName>
    </submittedName>
</protein>
<feature type="domain" description="Peptidase A2" evidence="4">
    <location>
        <begin position="145"/>
        <end position="159"/>
    </location>
</feature>
<keyword evidence="2" id="KW-0064">Aspartyl protease</keyword>
<dbReference type="SUPFAM" id="SSF51283">
    <property type="entry name" value="dUTPase-like"/>
    <property type="match status" value="1"/>
</dbReference>
<dbReference type="InterPro" id="IPR036157">
    <property type="entry name" value="dUTPase-like_sf"/>
</dbReference>
<dbReference type="InterPro" id="IPR051592">
    <property type="entry name" value="HERV-K_Pro_peptidase_A2"/>
</dbReference>
<dbReference type="PROSITE" id="PS00141">
    <property type="entry name" value="ASP_PROTEASE"/>
    <property type="match status" value="1"/>
</dbReference>
<evidence type="ECO:0000256" key="1">
    <source>
        <dbReference type="ARBA" id="ARBA00022670"/>
    </source>
</evidence>
<name>A0A7K6SY80_CALNI</name>
<dbReference type="InterPro" id="IPR001995">
    <property type="entry name" value="Peptidase_A2_cat"/>
</dbReference>
<evidence type="ECO:0000256" key="3">
    <source>
        <dbReference type="ARBA" id="ARBA00022801"/>
    </source>
</evidence>
<feature type="non-terminal residue" evidence="5">
    <location>
        <position position="159"/>
    </location>
</feature>
<proteinExistence type="predicted"/>
<evidence type="ECO:0000313" key="5">
    <source>
        <dbReference type="EMBL" id="NWX02938.1"/>
    </source>
</evidence>
<evidence type="ECO:0000259" key="4">
    <source>
        <dbReference type="PROSITE" id="PS50175"/>
    </source>
</evidence>
<dbReference type="AlphaFoldDB" id="A0A7K6SY80"/>
<dbReference type="PROSITE" id="PS50175">
    <property type="entry name" value="ASP_PROT_RETROV"/>
    <property type="match status" value="1"/>
</dbReference>
<reference evidence="5 6" key="1">
    <citation type="submission" date="2019-09" db="EMBL/GenBank/DDBJ databases">
        <title>Bird 10,000 Genomes (B10K) Project - Family phase.</title>
        <authorList>
            <person name="Zhang G."/>
        </authorList>
    </citation>
    <scope>NUCLEOTIDE SEQUENCE [LARGE SCALE GENOMIC DNA]</scope>
    <source>
        <strain evidence="5">OUT-0007</strain>
        <tissue evidence="5">Blood</tissue>
    </source>
</reference>
<keyword evidence="1" id="KW-0645">Protease</keyword>
<dbReference type="Proteomes" id="UP000546235">
    <property type="component" value="Unassembled WGS sequence"/>
</dbReference>
<dbReference type="PANTHER" id="PTHR19422:SF123">
    <property type="entry name" value="RT1 CLASS I, LOCUS CE15"/>
    <property type="match status" value="1"/>
</dbReference>
<dbReference type="InterPro" id="IPR029054">
    <property type="entry name" value="dUTPase-like"/>
</dbReference>
<dbReference type="SUPFAM" id="SSF50630">
    <property type="entry name" value="Acid proteases"/>
    <property type="match status" value="1"/>
</dbReference>
<evidence type="ECO:0000313" key="6">
    <source>
        <dbReference type="Proteomes" id="UP000546235"/>
    </source>
</evidence>
<dbReference type="InterPro" id="IPR021109">
    <property type="entry name" value="Peptidase_aspartic_dom_sf"/>
</dbReference>
<keyword evidence="3" id="KW-0378">Hydrolase</keyword>
<dbReference type="EMBL" id="VZSB01001402">
    <property type="protein sequence ID" value="NWX02938.1"/>
    <property type="molecule type" value="Genomic_DNA"/>
</dbReference>
<gene>
    <name evidence="5" type="primary">Ervk9_1</name>
    <name evidence="5" type="ORF">CALNIC_R06572</name>
</gene>
<feature type="non-terminal residue" evidence="5">
    <location>
        <position position="1"/>
    </location>
</feature>
<accession>A0A7K6SY80</accession>
<dbReference type="InterPro" id="IPR001969">
    <property type="entry name" value="Aspartic_peptidase_AS"/>
</dbReference>
<dbReference type="GO" id="GO:0006508">
    <property type="term" value="P:proteolysis"/>
    <property type="evidence" value="ECO:0007669"/>
    <property type="project" value="UniProtKB-KW"/>
</dbReference>